<evidence type="ECO:0000256" key="6">
    <source>
        <dbReference type="ARBA" id="ARBA00022982"/>
    </source>
</evidence>
<keyword evidence="5" id="KW-0809">Transit peptide</keyword>
<accession>A0A0D7AK95</accession>
<dbReference type="FunFam" id="3.30.830.10:FF:000039">
    <property type="entry name" value="Ubiquinol-cytochrome c reductase core subunit 2"/>
    <property type="match status" value="1"/>
</dbReference>
<keyword evidence="3" id="KW-0679">Respiratory chain</keyword>
<name>A0A0D7AK95_9AGAR</name>
<protein>
    <recommendedName>
        <fullName evidence="10">Cytochrome b-c1 complex subunit 2, mitochondrial</fullName>
    </recommendedName>
</protein>
<evidence type="ECO:0000256" key="10">
    <source>
        <dbReference type="ARBA" id="ARBA00040751"/>
    </source>
</evidence>
<evidence type="ECO:0000256" key="1">
    <source>
        <dbReference type="ARBA" id="ARBA00004443"/>
    </source>
</evidence>
<dbReference type="InterPro" id="IPR050361">
    <property type="entry name" value="MPP/UQCRC_Complex"/>
</dbReference>
<dbReference type="GO" id="GO:0005743">
    <property type="term" value="C:mitochondrial inner membrane"/>
    <property type="evidence" value="ECO:0007669"/>
    <property type="project" value="UniProtKB-SubCell"/>
</dbReference>
<feature type="domain" description="Peptidase M16 N-terminal" evidence="11">
    <location>
        <begin position="31"/>
        <end position="173"/>
    </location>
</feature>
<dbReference type="Pfam" id="PF00675">
    <property type="entry name" value="Peptidase_M16"/>
    <property type="match status" value="1"/>
</dbReference>
<evidence type="ECO:0000256" key="9">
    <source>
        <dbReference type="ARBA" id="ARBA00038146"/>
    </source>
</evidence>
<reference evidence="12 13" key="1">
    <citation type="journal article" date="2015" name="Fungal Genet. Biol.">
        <title>Evolution of novel wood decay mechanisms in Agaricales revealed by the genome sequences of Fistulina hepatica and Cylindrobasidium torrendii.</title>
        <authorList>
            <person name="Floudas D."/>
            <person name="Held B.W."/>
            <person name="Riley R."/>
            <person name="Nagy L.G."/>
            <person name="Koehler G."/>
            <person name="Ransdell A.S."/>
            <person name="Younus H."/>
            <person name="Chow J."/>
            <person name="Chiniquy J."/>
            <person name="Lipzen A."/>
            <person name="Tritt A."/>
            <person name="Sun H."/>
            <person name="Haridas S."/>
            <person name="LaButti K."/>
            <person name="Ohm R.A."/>
            <person name="Kues U."/>
            <person name="Blanchette R.A."/>
            <person name="Grigoriev I.V."/>
            <person name="Minto R.E."/>
            <person name="Hibbett D.S."/>
        </authorList>
    </citation>
    <scope>NUCLEOTIDE SEQUENCE [LARGE SCALE GENOMIC DNA]</scope>
    <source>
        <strain evidence="12 13">ATCC 64428</strain>
    </source>
</reference>
<organism evidence="12 13">
    <name type="scientific">Fistulina hepatica ATCC 64428</name>
    <dbReference type="NCBI Taxonomy" id="1128425"/>
    <lineage>
        <taxon>Eukaryota</taxon>
        <taxon>Fungi</taxon>
        <taxon>Dikarya</taxon>
        <taxon>Basidiomycota</taxon>
        <taxon>Agaricomycotina</taxon>
        <taxon>Agaricomycetes</taxon>
        <taxon>Agaricomycetidae</taxon>
        <taxon>Agaricales</taxon>
        <taxon>Fistulinaceae</taxon>
        <taxon>Fistulina</taxon>
    </lineage>
</organism>
<dbReference type="PANTHER" id="PTHR11851">
    <property type="entry name" value="METALLOPROTEASE"/>
    <property type="match status" value="1"/>
</dbReference>
<dbReference type="Proteomes" id="UP000054144">
    <property type="component" value="Unassembled WGS sequence"/>
</dbReference>
<evidence type="ECO:0000256" key="7">
    <source>
        <dbReference type="ARBA" id="ARBA00023128"/>
    </source>
</evidence>
<comment type="subcellular location">
    <subcellularLocation>
        <location evidence="1">Mitochondrion inner membrane</location>
        <topology evidence="1">Peripheral membrane protein</topology>
        <orientation evidence="1">Matrix side</orientation>
    </subcellularLocation>
</comment>
<dbReference type="PANTHER" id="PTHR11851:SF209">
    <property type="entry name" value="CYTOCHROME B-C1 COMPLEX SUBUNIT 2, MITOCHONDRIAL"/>
    <property type="match status" value="1"/>
</dbReference>
<evidence type="ECO:0000259" key="11">
    <source>
        <dbReference type="Pfam" id="PF00675"/>
    </source>
</evidence>
<keyword evidence="13" id="KW-1185">Reference proteome</keyword>
<gene>
    <name evidence="12" type="ORF">FISHEDRAFT_63839</name>
</gene>
<comment type="similarity">
    <text evidence="9">Belongs to the peptidase M16 family. UQCRC2/QCR2 subfamily.</text>
</comment>
<dbReference type="InterPro" id="IPR011765">
    <property type="entry name" value="Pept_M16_N"/>
</dbReference>
<evidence type="ECO:0000256" key="4">
    <source>
        <dbReference type="ARBA" id="ARBA00022792"/>
    </source>
</evidence>
<dbReference type="EMBL" id="KN881644">
    <property type="protein sequence ID" value="KIY52275.1"/>
    <property type="molecule type" value="Genomic_DNA"/>
</dbReference>
<keyword evidence="12" id="KW-0378">Hydrolase</keyword>
<evidence type="ECO:0000256" key="3">
    <source>
        <dbReference type="ARBA" id="ARBA00022660"/>
    </source>
</evidence>
<evidence type="ECO:0000256" key="2">
    <source>
        <dbReference type="ARBA" id="ARBA00022448"/>
    </source>
</evidence>
<keyword evidence="4" id="KW-0999">Mitochondrion inner membrane</keyword>
<keyword evidence="6" id="KW-0249">Electron transport</keyword>
<evidence type="ECO:0000313" key="13">
    <source>
        <dbReference type="Proteomes" id="UP000054144"/>
    </source>
</evidence>
<evidence type="ECO:0000313" key="12">
    <source>
        <dbReference type="EMBL" id="KIY52275.1"/>
    </source>
</evidence>
<dbReference type="GO" id="GO:0046872">
    <property type="term" value="F:metal ion binding"/>
    <property type="evidence" value="ECO:0007669"/>
    <property type="project" value="InterPro"/>
</dbReference>
<keyword evidence="2" id="KW-0813">Transport</keyword>
<evidence type="ECO:0000256" key="8">
    <source>
        <dbReference type="ARBA" id="ARBA00023136"/>
    </source>
</evidence>
<proteinExistence type="inferred from homology"/>
<dbReference type="Gene3D" id="3.30.830.10">
    <property type="entry name" value="Metalloenzyme, LuxS/M16 peptidase-like"/>
    <property type="match status" value="2"/>
</dbReference>
<dbReference type="AlphaFoldDB" id="A0A0D7AK95"/>
<dbReference type="OrthoDB" id="6369905at2759"/>
<dbReference type="SUPFAM" id="SSF63411">
    <property type="entry name" value="LuxS/MPP-like metallohydrolase"/>
    <property type="match status" value="2"/>
</dbReference>
<evidence type="ECO:0000256" key="5">
    <source>
        <dbReference type="ARBA" id="ARBA00022946"/>
    </source>
</evidence>
<dbReference type="FunFam" id="3.30.830.10:FF:000021">
    <property type="entry name" value="Cytochrome b-c1 complex subunit 2"/>
    <property type="match status" value="1"/>
</dbReference>
<dbReference type="InterPro" id="IPR011249">
    <property type="entry name" value="Metalloenz_LuxS/M16"/>
</dbReference>
<keyword evidence="8" id="KW-0472">Membrane</keyword>
<keyword evidence="7" id="KW-0496">Mitochondrion</keyword>
<dbReference type="GO" id="GO:0016787">
    <property type="term" value="F:hydrolase activity"/>
    <property type="evidence" value="ECO:0007669"/>
    <property type="project" value="UniProtKB-KW"/>
</dbReference>
<sequence>MFASRTAAARNVQRISRSFATVVDAGGLKVAAVDYNQPTSSITLLAKAGSRYETKPGVANVLKNFAFKSTTSRSALGTVRESELYGGVLSASLSREYLALTAEFLRGDEQLFADILSSFVTSARFTRHELEEYVMPIVESDTLAAASNPATHAVDLAHALAFRSGLGSSLFAPAHNHYTVEGVKALASAAFSKSNIAVLGTGIDQTTLANIVDKSLSKLSASSSSATSPSTYFGGETRVASHGGPQTVFIGFGTSGPSAELAALAAHLSPEPAVKWSEGVSPLSHLADGASVQSVYLPYSDAALFGLLVQAPTPTAVKAAAAKAVSTLKSAAAGLKADELKRATAKAKFAAASAVDSREGIVSVLGSKVLAGSPATLEATLSSLSSLNGSAFTKATSALIKSKPTFVAVGDIASLPYADELGL</sequence>